<name>A0A9Q9LXM7_LEICA</name>
<dbReference type="InterPro" id="IPR038732">
    <property type="entry name" value="HpyO/CreE_NAD-binding"/>
</dbReference>
<dbReference type="InterPro" id="IPR052189">
    <property type="entry name" value="L-asp_N-monooxygenase_NS-form"/>
</dbReference>
<dbReference type="Proteomes" id="UP001058713">
    <property type="component" value="Chromosome"/>
</dbReference>
<proteinExistence type="predicted"/>
<dbReference type="PANTHER" id="PTHR40254:SF1">
    <property type="entry name" value="BLR0577 PROTEIN"/>
    <property type="match status" value="1"/>
</dbReference>
<gene>
    <name evidence="2" type="ORF">K3721_14565</name>
</gene>
<reference evidence="2" key="1">
    <citation type="submission" date="2021-08" db="EMBL/GenBank/DDBJ databases">
        <authorList>
            <person name="Nwanade C."/>
            <person name="Wang M."/>
            <person name="Masoudi A."/>
            <person name="Yu Z."/>
            <person name="Liu J."/>
        </authorList>
    </citation>
    <scope>NUCLEOTIDE SEQUENCE</scope>
    <source>
        <strain evidence="2">S122</strain>
    </source>
</reference>
<protein>
    <submittedName>
        <fullName evidence="2">FAD/NAD(P)-binding protein</fullName>
    </submittedName>
</protein>
<dbReference type="SUPFAM" id="SSF51971">
    <property type="entry name" value="Nucleotide-binding domain"/>
    <property type="match status" value="1"/>
</dbReference>
<dbReference type="Pfam" id="PF13454">
    <property type="entry name" value="NAD_binding_9"/>
    <property type="match status" value="1"/>
</dbReference>
<organism evidence="2 3">
    <name type="scientific">Leisingera caerulea</name>
    <name type="common">Phaeobacter caeruleus</name>
    <dbReference type="NCBI Taxonomy" id="506591"/>
    <lineage>
        <taxon>Bacteria</taxon>
        <taxon>Pseudomonadati</taxon>
        <taxon>Pseudomonadota</taxon>
        <taxon>Alphaproteobacteria</taxon>
        <taxon>Rhodobacterales</taxon>
        <taxon>Roseobacteraceae</taxon>
        <taxon>Leisingera</taxon>
    </lineage>
</organism>
<evidence type="ECO:0000259" key="1">
    <source>
        <dbReference type="Pfam" id="PF13454"/>
    </source>
</evidence>
<dbReference type="EMBL" id="CP081070">
    <property type="protein sequence ID" value="UWQ53211.1"/>
    <property type="molecule type" value="Genomic_DNA"/>
</dbReference>
<evidence type="ECO:0000313" key="3">
    <source>
        <dbReference type="Proteomes" id="UP001058713"/>
    </source>
</evidence>
<dbReference type="AlphaFoldDB" id="A0A9Q9LXM7"/>
<evidence type="ECO:0000313" key="2">
    <source>
        <dbReference type="EMBL" id="UWQ53211.1"/>
    </source>
</evidence>
<accession>A0A9Q9LXM7</accession>
<feature type="domain" description="FAD-dependent urate hydroxylase HpyO/Asp monooxygenase CreE-like FAD/NAD(P)-binding" evidence="1">
    <location>
        <begin position="13"/>
        <end position="164"/>
    </location>
</feature>
<dbReference type="RefSeq" id="WP_259970878.1">
    <property type="nucleotide sequence ID" value="NZ_CP081070.1"/>
</dbReference>
<dbReference type="KEGG" id="lcae:K3721_14565"/>
<dbReference type="PANTHER" id="PTHR40254">
    <property type="entry name" value="BLR0577 PROTEIN"/>
    <property type="match status" value="1"/>
</dbReference>
<sequence>MTLSISQAPRQIAIVGCGPKGLYALDSLCEAARKTPSHSYDVHIFEESPHPGAGPIYDPGQPNVLLMNFRASKIDAWTGGRGPDLLQWLMGKGSKVAADEYVPRAVVGRYLTWCFNQVVAGAPPNIHIAMHEGRVCDVRQLQAGWMLSPGRIVVDELLICTGHQDWCRTRRTECCQSIPSPFPVDQALTRARVPPGASVACKGFALTFLDTMLALTEGRGGSFTRSEKGYIYRRSGDEPRLIAPFSRTGRPMRAKVDTDRFVPPQGMAFWEARLDEFDALLTEKHGATFVGDIWPLMLQMAERTLDSVPGTAAAVFADWQGSVFDRERCRYELRAGCEIAIGTRPPDILWALGETWRRCYPRLVRWISHQELPETDAARFRAVAAEMERLAFGPPAQNTGKLICLERTGLVSLDHLKGDLSADVTVDTTIPPAGSAALSQPLNGLLRDGHLSVGALGGITVNDRAQALVNDAVTPGLSIIGRATEGSVLGNDTLSRTLHDLPERWAANVVRADRASPETSLEQTA</sequence>